<reference evidence="1" key="1">
    <citation type="submission" date="2018-11" db="EMBL/GenBank/DDBJ databases">
        <authorList>
            <consortium name="Pathogen Informatics"/>
        </authorList>
    </citation>
    <scope>NUCLEOTIDE SEQUENCE [LARGE SCALE GENOMIC DNA]</scope>
</reference>
<dbReference type="AlphaFoldDB" id="A0A3P8ET88"/>
<gene>
    <name evidence="1" type="ORF">HPBE_LOCUS26942</name>
</gene>
<sequence length="70" mass="8222">MHRRDCMTKYCKPIQNLLDSQHVHLVSVQEKCVRYRSGAVVTYGAIRPGHLHMGIRHSVSTRNDEFYTFF</sequence>
<dbReference type="EMBL" id="UZAH01041363">
    <property type="protein sequence ID" value="VDP60121.1"/>
    <property type="molecule type" value="Genomic_DNA"/>
</dbReference>
<evidence type="ECO:0000313" key="1">
    <source>
        <dbReference type="EMBL" id="VDP60121.1"/>
    </source>
</evidence>
<organism evidence="1">
    <name type="scientific">Heligmosomoides polygyrus</name>
    <name type="common">Parasitic roundworm</name>
    <dbReference type="NCBI Taxonomy" id="6339"/>
    <lineage>
        <taxon>Eukaryota</taxon>
        <taxon>Metazoa</taxon>
        <taxon>Ecdysozoa</taxon>
        <taxon>Nematoda</taxon>
        <taxon>Chromadorea</taxon>
        <taxon>Rhabditida</taxon>
        <taxon>Rhabditina</taxon>
        <taxon>Rhabditomorpha</taxon>
        <taxon>Strongyloidea</taxon>
        <taxon>Heligmosomidae</taxon>
        <taxon>Heligmosomoides</taxon>
    </lineage>
</organism>
<name>A0A3P8ET88_HELPZ</name>
<proteinExistence type="predicted"/>
<protein>
    <submittedName>
        <fullName evidence="1">Uncharacterized protein</fullName>
    </submittedName>
</protein>
<accession>A0A3P8ET88</accession>